<evidence type="ECO:0000256" key="2">
    <source>
        <dbReference type="RuleBase" id="RU362119"/>
    </source>
</evidence>
<dbReference type="PANTHER" id="PTHR11575:SF24">
    <property type="entry name" value="5'-NUCLEOTIDASE"/>
    <property type="match status" value="1"/>
</dbReference>
<feature type="domain" description="5'-Nucleotidase C-terminal" evidence="4">
    <location>
        <begin position="321"/>
        <end position="476"/>
    </location>
</feature>
<comment type="similarity">
    <text evidence="2">Belongs to the 5'-nucleotidase family.</text>
</comment>
<dbReference type="EMBL" id="CP141615">
    <property type="protein sequence ID" value="WRP18259.1"/>
    <property type="molecule type" value="Genomic_DNA"/>
</dbReference>
<dbReference type="SUPFAM" id="SSF55816">
    <property type="entry name" value="5'-nucleotidase (syn. UDP-sugar hydrolase), C-terminal domain"/>
    <property type="match status" value="1"/>
</dbReference>
<evidence type="ECO:0000313" key="5">
    <source>
        <dbReference type="EMBL" id="WRP18259.1"/>
    </source>
</evidence>
<gene>
    <name evidence="5" type="ORF">U7230_04430</name>
</gene>
<dbReference type="InterPro" id="IPR029052">
    <property type="entry name" value="Metallo-depent_PP-like"/>
</dbReference>
<evidence type="ECO:0000259" key="4">
    <source>
        <dbReference type="Pfam" id="PF02872"/>
    </source>
</evidence>
<keyword evidence="2" id="KW-0547">Nucleotide-binding</keyword>
<name>A0ABZ1BZY2_9FIRM</name>
<dbReference type="InterPro" id="IPR006179">
    <property type="entry name" value="5_nucleotidase/apyrase"/>
</dbReference>
<dbReference type="Gene3D" id="3.90.780.10">
    <property type="entry name" value="5'-Nucleotidase, C-terminal domain"/>
    <property type="match status" value="1"/>
</dbReference>
<evidence type="ECO:0000259" key="3">
    <source>
        <dbReference type="Pfam" id="PF00149"/>
    </source>
</evidence>
<proteinExistence type="inferred from homology"/>
<keyword evidence="6" id="KW-1185">Reference proteome</keyword>
<keyword evidence="2" id="KW-0378">Hydrolase</keyword>
<dbReference type="PRINTS" id="PR01607">
    <property type="entry name" value="APYRASEFAMLY"/>
</dbReference>
<keyword evidence="1" id="KW-0732">Signal</keyword>
<dbReference type="RefSeq" id="WP_324717530.1">
    <property type="nucleotide sequence ID" value="NZ_CP141615.1"/>
</dbReference>
<dbReference type="InterPro" id="IPR008334">
    <property type="entry name" value="5'-Nucleotdase_C"/>
</dbReference>
<dbReference type="Pfam" id="PF02872">
    <property type="entry name" value="5_nucleotid_C"/>
    <property type="match status" value="1"/>
</dbReference>
<reference evidence="5 6" key="1">
    <citation type="journal article" date="2024" name="Front. Microbiol.">
        <title>Novel thermophilic genera Geochorda gen. nov. and Carboxydochorda gen. nov. from the deep terrestrial subsurface reveal the ecophysiological diversity in the class Limnochordia.</title>
        <authorList>
            <person name="Karnachuk O.V."/>
            <person name="Lukina A.P."/>
            <person name="Avakyan M.R."/>
            <person name="Kadnikov V.V."/>
            <person name="Begmatov S."/>
            <person name="Beletsky A.V."/>
            <person name="Vlasova K.G."/>
            <person name="Novikov A.A."/>
            <person name="Shcherbakova V.A."/>
            <person name="Mardanov A.V."/>
            <person name="Ravin N.V."/>
        </authorList>
    </citation>
    <scope>NUCLEOTIDE SEQUENCE [LARGE SCALE GENOMIC DNA]</scope>
    <source>
        <strain evidence="5 6">L945</strain>
    </source>
</reference>
<dbReference type="InterPro" id="IPR004843">
    <property type="entry name" value="Calcineurin-like_PHP"/>
</dbReference>
<dbReference type="Gene3D" id="3.60.21.10">
    <property type="match status" value="1"/>
</dbReference>
<evidence type="ECO:0000256" key="1">
    <source>
        <dbReference type="ARBA" id="ARBA00022729"/>
    </source>
</evidence>
<organism evidence="5 6">
    <name type="scientific">Carboxydichorda subterranea</name>
    <dbReference type="NCBI Taxonomy" id="3109565"/>
    <lineage>
        <taxon>Bacteria</taxon>
        <taxon>Bacillati</taxon>
        <taxon>Bacillota</taxon>
        <taxon>Limnochordia</taxon>
        <taxon>Limnochordales</taxon>
        <taxon>Geochordaceae</taxon>
        <taxon>Carboxydichorda</taxon>
    </lineage>
</organism>
<dbReference type="InterPro" id="IPR036907">
    <property type="entry name" value="5'-Nucleotdase_C_sf"/>
</dbReference>
<dbReference type="Pfam" id="PF00149">
    <property type="entry name" value="Metallophos"/>
    <property type="match status" value="1"/>
</dbReference>
<protein>
    <submittedName>
        <fullName evidence="5">5'-nucleotidase C-terminal domain-containing protein</fullName>
    </submittedName>
</protein>
<evidence type="ECO:0000313" key="6">
    <source>
        <dbReference type="Proteomes" id="UP001332192"/>
    </source>
</evidence>
<dbReference type="PANTHER" id="PTHR11575">
    <property type="entry name" value="5'-NUCLEOTIDASE-RELATED"/>
    <property type="match status" value="1"/>
</dbReference>
<accession>A0ABZ1BZY2</accession>
<dbReference type="Proteomes" id="UP001332192">
    <property type="component" value="Chromosome"/>
</dbReference>
<sequence>MSWLSGEARLGIGRRAGAPKGARPLAQVLVAVLVVLWLSAAALAAQIHILHFNDTYTLEPVDGGKLGGMARLATLVQRLRAEDPEALLLFAGDVISPSTMSSVFKGQQMIEAFNELGVDVSTFGNHEWDFGDDVLGQRIRESQFTWVAANVVDENGRPFPGSYPFVVREMGGIGVGVLGLVTPETRVLSSPGAAWQFRDPVEVARESIPKMRAMGAQIIVALTHQSMSDDVRLLEAVPEIDLVVGGHEHDVMRQEVGGRLIVKAGSDNRYLGVVTLTVDGGKVTAAEDRMIAVDPSYPDEPAMASLVQRWLSQLSEQMDVVIGQTAVELDARNVTVRAREAPLGNLVADAIRDAVGAQLAITNGGGIRTNAVLPAGPIRRKDVVAWLPFGNVVVKLELTGAQIRSALENGVSQVEKLAGRFPQVSGLRFGFDPSRPAGQRVTWVEAGGKPLDDTATYVVATNDYMANGGDGYEALKGGKVLVDAAAGPIMADVVARYIESRGTVSPSVEGRIVEEGK</sequence>
<dbReference type="SUPFAM" id="SSF56300">
    <property type="entry name" value="Metallo-dependent phosphatases"/>
    <property type="match status" value="1"/>
</dbReference>
<feature type="domain" description="Calcineurin-like phosphoesterase" evidence="3">
    <location>
        <begin position="48"/>
        <end position="250"/>
    </location>
</feature>